<dbReference type="AlphaFoldDB" id="A0A2H0LY18"/>
<evidence type="ECO:0008006" key="3">
    <source>
        <dbReference type="Google" id="ProtNLM"/>
    </source>
</evidence>
<dbReference type="CDD" id="cd02440">
    <property type="entry name" value="AdoMet_MTases"/>
    <property type="match status" value="1"/>
</dbReference>
<name>A0A2H0LY18_9BACT</name>
<dbReference type="SUPFAM" id="SSF53335">
    <property type="entry name" value="S-adenosyl-L-methionine-dependent methyltransferases"/>
    <property type="match status" value="1"/>
</dbReference>
<gene>
    <name evidence="1" type="ORF">COV72_03765</name>
</gene>
<evidence type="ECO:0000313" key="2">
    <source>
        <dbReference type="Proteomes" id="UP000229641"/>
    </source>
</evidence>
<dbReference type="Pfam" id="PF13489">
    <property type="entry name" value="Methyltransf_23"/>
    <property type="match status" value="1"/>
</dbReference>
<reference evidence="1 2" key="1">
    <citation type="submission" date="2017-09" db="EMBL/GenBank/DDBJ databases">
        <title>Depth-based differentiation of microbial function through sediment-hosted aquifers and enrichment of novel symbionts in the deep terrestrial subsurface.</title>
        <authorList>
            <person name="Probst A.J."/>
            <person name="Ladd B."/>
            <person name="Jarett J.K."/>
            <person name="Geller-Mcgrath D.E."/>
            <person name="Sieber C.M."/>
            <person name="Emerson J.B."/>
            <person name="Anantharaman K."/>
            <person name="Thomas B.C."/>
            <person name="Malmstrom R."/>
            <person name="Stieglmeier M."/>
            <person name="Klingl A."/>
            <person name="Woyke T."/>
            <person name="Ryan C.M."/>
            <person name="Banfield J.F."/>
        </authorList>
    </citation>
    <scope>NUCLEOTIDE SEQUENCE [LARGE SCALE GENOMIC DNA]</scope>
    <source>
        <strain evidence="1">CG11_big_fil_rev_8_21_14_0_20_42_13</strain>
    </source>
</reference>
<organism evidence="1 2">
    <name type="scientific">Candidatus Ghiorseimicrobium undicola</name>
    <dbReference type="NCBI Taxonomy" id="1974746"/>
    <lineage>
        <taxon>Bacteria</taxon>
        <taxon>Pseudomonadati</taxon>
        <taxon>Candidatus Omnitrophota</taxon>
        <taxon>Candidatus Ghiorseimicrobium</taxon>
    </lineage>
</organism>
<dbReference type="EMBL" id="PCWA01000052">
    <property type="protein sequence ID" value="PIQ89319.1"/>
    <property type="molecule type" value="Genomic_DNA"/>
</dbReference>
<sequence length="1254" mass="143850">MMNALLAWILLHRPDLEVDLVQKKMNSGIHYYLLVTLPRSKIKFIVDIFSPVYVADYIMSGHIKVLVLSIDEAARLSKWYQDYEKCSEEELEFVSALIKKDLLSVEKINISDNQMLDDASFVSSPVEPKIAQVRKAVMDLVEEVIKKEELQGIYRVCLLGSYAKDQPSFDSVKGRITPDEESDVDMQFYGRNKALEKIASIWNKEWAGWKKRPASLINLNFELRLEIVEDENTEITSALHGPIILIWRKKSSASPVDSYIRKTKNIIIDSIFSGQLLDQKTNNGIPAFVRLLAREDMSALPDSLSLFKERIYLKNPDYINLVVESACRGIEGVATYRIAALSWLMEEWFPKAPILDNKIIECLFIMTRHDEKIRIHNGKEIPRFKGAGSLLMAAITEPILFFSSDTAASDIRLVLESNLPRKGRYGDPDRFYLRIGMDPMNTHCPWLKKFSFLRMFYATYFTWNQGKMKKYIEEVKEKYSFTSTKRTEEESLVLRDKARKISVSSPARQIQESLAWLSQWLQPRRARSRSNLRFGRIVLSFRLQVSSRKFGSMQPAACSLEPKSSASPIIKKSPSDELYYEGLKHDMEWLNRNVDVGGKVIDLGAGSGEFLRHLLRSGNIKKAVWLDKDFRYFVKAQKILNDSRLSFTPRRIEAAPLFYKNEFNLAIKRGVVHHLADPLLGFICASKILNKNGRLIIMDDLASESQVVNDFILGFNKQRSHDDMAYYTRPQFEEMLLKAGFEIEKIGTHAYDLNITELLGECRFKNRVEEYLHKANSEIKEAVKFREKEDSIIITLTDIMIIAKKKASSPLTNIPDCINELIIKFRLAGLSNKERIKEIDYYMDKYIRDASVDELTPEIRNKAGVIAGFFEKHQIFDKRKQGLIAAGAQAVFIEEPRKKIKPYARPRKTNTARNLSIKSESEYYPLLYSDQKELIEKLLTGKGVSLLIASEDLMLVPVLSGLWKEAAGRGLKRKVLEIEEIIKSIIRNAYKTKNEIGKITNRYWLGEIDEIILGYIEEFKDREEIIIRDEAIASGITTEALIEKIIARYGAKFFRKKIKLIASDITIYFYIVKDIEGNIAVYDAFGRILQIRPNPMHILGINVIRGNGAIFPQLEDMPQKIETIFRRAFDAAGGYGSIIENEHISTRRAIVPGLSELINSYPKNIILAQEDAFKTIPQKANIIRCFNLLIPNEYFKNIGQNIHILLGNLAEGGYLLVGYVDPYKSYMAYKKSGNKYKIKFSKGNYDDFLKERGG</sequence>
<protein>
    <recommendedName>
        <fullName evidence="3">Methyltransferase type 11 domain-containing protein</fullName>
    </recommendedName>
</protein>
<evidence type="ECO:0000313" key="1">
    <source>
        <dbReference type="EMBL" id="PIQ89319.1"/>
    </source>
</evidence>
<dbReference type="Proteomes" id="UP000229641">
    <property type="component" value="Unassembled WGS sequence"/>
</dbReference>
<proteinExistence type="predicted"/>
<dbReference type="InterPro" id="IPR029063">
    <property type="entry name" value="SAM-dependent_MTases_sf"/>
</dbReference>
<comment type="caution">
    <text evidence="1">The sequence shown here is derived from an EMBL/GenBank/DDBJ whole genome shotgun (WGS) entry which is preliminary data.</text>
</comment>
<dbReference type="Gene3D" id="3.40.50.150">
    <property type="entry name" value="Vaccinia Virus protein VP39"/>
    <property type="match status" value="1"/>
</dbReference>
<accession>A0A2H0LY18</accession>